<gene>
    <name evidence="2" type="ORF">HMPREF0620_0319</name>
</gene>
<name>E6K0H6_PARDN</name>
<sequence>MILLECNLWAEKNKTYYPIDDPSREEENAMTDVLASQLQTLTPQAIALTAQAVAELLEALVRKGGETIVTKSAEAIEHRMNSGKMSLKKLNRKTGGDTYRIDLSKSMANDLADKLKKGGIDFSVSYDKASGKGFISYPASSAPFVNQSVKDVYAKNGLNPDLVDNATSTRAFAASKLGSTTVENINVTSNITIIQQQPEAKAPDVRPPASRPDSAEPRRDPANRDDSAHAQKSAPSREGAKPSKKEVMNDLKARAKAKTTMNASKKSHPQTKISAPAKPLKAGR</sequence>
<dbReference type="HOGENOM" id="CLU_979517_0_0_11"/>
<dbReference type="eggNOG" id="ENOG5032CMF">
    <property type="taxonomic scope" value="Bacteria"/>
</dbReference>
<dbReference type="InterPro" id="IPR024234">
    <property type="entry name" value="DUF3801"/>
</dbReference>
<accession>E6K0H6</accession>
<dbReference type="Proteomes" id="UP000004946">
    <property type="component" value="Chromosome"/>
</dbReference>
<dbReference type="KEGG" id="pdo:PSDT_1268"/>
<evidence type="ECO:0000313" key="3">
    <source>
        <dbReference type="Proteomes" id="UP000004946"/>
    </source>
</evidence>
<dbReference type="RefSeq" id="WP_006288747.1">
    <property type="nucleotide sequence ID" value="NZ_AP012333.1"/>
</dbReference>
<organism evidence="2 3">
    <name type="scientific">Parascardovia denticolens DSM 10105 = JCM 12538</name>
    <dbReference type="NCBI Taxonomy" id="864564"/>
    <lineage>
        <taxon>Bacteria</taxon>
        <taxon>Bacillati</taxon>
        <taxon>Actinomycetota</taxon>
        <taxon>Actinomycetes</taxon>
        <taxon>Bifidobacteriales</taxon>
        <taxon>Bifidobacteriaceae</taxon>
        <taxon>Parascardovia</taxon>
    </lineage>
</organism>
<evidence type="ECO:0000256" key="1">
    <source>
        <dbReference type="SAM" id="MobiDB-lite"/>
    </source>
</evidence>
<feature type="compositionally biased region" description="Basic and acidic residues" evidence="1">
    <location>
        <begin position="238"/>
        <end position="253"/>
    </location>
</feature>
<reference evidence="2 3" key="1">
    <citation type="submission" date="2010-12" db="EMBL/GenBank/DDBJ databases">
        <authorList>
            <person name="Muzny D."/>
            <person name="Qin X."/>
            <person name="Buhay C."/>
            <person name="Dugan-Rocha S."/>
            <person name="Ding Y."/>
            <person name="Chen G."/>
            <person name="Hawes A."/>
            <person name="Holder M."/>
            <person name="Jhangiani S."/>
            <person name="Johnson A."/>
            <person name="Khan Z."/>
            <person name="Li Z."/>
            <person name="Liu W."/>
            <person name="Liu X."/>
            <person name="Perez L."/>
            <person name="Shen H."/>
            <person name="Wang Q."/>
            <person name="Watt J."/>
            <person name="Xi L."/>
            <person name="Xin Y."/>
            <person name="Zhou J."/>
            <person name="Deng J."/>
            <person name="Jiang H."/>
            <person name="Liu Y."/>
            <person name="Qu J."/>
            <person name="Song X.-Z."/>
            <person name="Zhang L."/>
            <person name="Villasana D."/>
            <person name="Johnson A."/>
            <person name="Liu J."/>
            <person name="Liyanage D."/>
            <person name="Lorensuhewa L."/>
            <person name="Robinson T."/>
            <person name="Song A."/>
            <person name="Song B.-B."/>
            <person name="Dinh H."/>
            <person name="Thornton R."/>
            <person name="Coyle M."/>
            <person name="Francisco L."/>
            <person name="Jackson L."/>
            <person name="Javaid M."/>
            <person name="Korchina V."/>
            <person name="Kovar C."/>
            <person name="Mata R."/>
            <person name="Mathew T."/>
            <person name="Ngo R."/>
            <person name="Nguyen L."/>
            <person name="Nguyen N."/>
            <person name="Okwuonu G."/>
            <person name="Ongeri F."/>
            <person name="Pham C."/>
            <person name="Simmons D."/>
            <person name="Wilczek-Boney K."/>
            <person name="Hale W."/>
            <person name="Jakkamsetti A."/>
            <person name="Pham P."/>
            <person name="Ruth R."/>
            <person name="San Lucas F."/>
            <person name="Warren J."/>
            <person name="Zhang J."/>
            <person name="Zhao Z."/>
            <person name="Zhou C."/>
            <person name="Zhu D."/>
            <person name="Lee S."/>
            <person name="Bess C."/>
            <person name="Blankenburg K."/>
            <person name="Forbes L."/>
            <person name="Fu Q."/>
            <person name="Gubbala S."/>
            <person name="Hirani K."/>
            <person name="Jayaseelan J.C."/>
            <person name="Lara F."/>
            <person name="Munidasa M."/>
            <person name="Palculict T."/>
            <person name="Patil S."/>
            <person name="Pu L.-L."/>
            <person name="Saada N."/>
            <person name="Tang L."/>
            <person name="Weissenberger G."/>
            <person name="Zhu Y."/>
            <person name="Hemphill L."/>
            <person name="Shang Y."/>
            <person name="Youmans B."/>
            <person name="Ayvaz T."/>
            <person name="Ross M."/>
            <person name="Santibanez J."/>
            <person name="Aqrawi P."/>
            <person name="Gross S."/>
            <person name="Joshi V."/>
            <person name="Fowler G."/>
            <person name="Nazareth L."/>
            <person name="Reid J."/>
            <person name="Worley K."/>
            <person name="Petrosino J."/>
            <person name="Highlander S."/>
            <person name="Gibbs R."/>
        </authorList>
    </citation>
    <scope>NUCLEOTIDE SEQUENCE [LARGE SCALE GENOMIC DNA]</scope>
    <source>
        <strain evidence="2 3">DSM 10105</strain>
    </source>
</reference>
<dbReference type="PATRIC" id="fig|864564.6.peg.1394"/>
<protein>
    <recommendedName>
        <fullName evidence="4">DUF3801 domain-containing protein</fullName>
    </recommendedName>
</protein>
<dbReference type="Pfam" id="PF12687">
    <property type="entry name" value="DUF3801"/>
    <property type="match status" value="1"/>
</dbReference>
<feature type="compositionally biased region" description="Basic and acidic residues" evidence="1">
    <location>
        <begin position="213"/>
        <end position="229"/>
    </location>
</feature>
<feature type="region of interest" description="Disordered" evidence="1">
    <location>
        <begin position="195"/>
        <end position="284"/>
    </location>
</feature>
<evidence type="ECO:0008006" key="4">
    <source>
        <dbReference type="Google" id="ProtNLM"/>
    </source>
</evidence>
<dbReference type="EMBL" id="AEON01000001">
    <property type="protein sequence ID" value="EFT83314.1"/>
    <property type="molecule type" value="Genomic_DNA"/>
</dbReference>
<dbReference type="AlphaFoldDB" id="E6K0H6"/>
<evidence type="ECO:0000313" key="2">
    <source>
        <dbReference type="EMBL" id="EFT83314.1"/>
    </source>
</evidence>
<comment type="caution">
    <text evidence="2">The sequence shown here is derived from an EMBL/GenBank/DDBJ whole genome shotgun (WGS) entry which is preliminary data.</text>
</comment>
<keyword evidence="3" id="KW-1185">Reference proteome</keyword>
<proteinExistence type="predicted"/>